<sequence length="208" mass="22745">MPKRASLLARRSQRRKKTSFLAPFSDRGSECALAPWRRMQFRLLVSSPWTAPVKAPVEPSDGGNQNVVRVIAIARGSQTALENGMEGSTTLKKCDPPWANENVKTHRIDRGDGRSGLATPFSNRASITQYVLTGSDCPKRSGEWRALRSISSFQGSSSHLASACRKGLRAGFARQRPAIEKKRDGRVPARNSGRTRRKGDRVGTSVGG</sequence>
<reference evidence="2" key="1">
    <citation type="submission" date="2023-06" db="EMBL/GenBank/DDBJ databases">
        <title>Genome-scale phylogeny and comparative genomics of the fungal order Sordariales.</title>
        <authorList>
            <consortium name="Lawrence Berkeley National Laboratory"/>
            <person name="Hensen N."/>
            <person name="Bonometti L."/>
            <person name="Westerberg I."/>
            <person name="Brannstrom I.O."/>
            <person name="Guillou S."/>
            <person name="Cros-Aarteil S."/>
            <person name="Calhoun S."/>
            <person name="Haridas S."/>
            <person name="Kuo A."/>
            <person name="Mondo S."/>
            <person name="Pangilinan J."/>
            <person name="Riley R."/>
            <person name="Labutti K."/>
            <person name="Andreopoulos B."/>
            <person name="Lipzen A."/>
            <person name="Chen C."/>
            <person name="Yanf M."/>
            <person name="Daum C."/>
            <person name="Ng V."/>
            <person name="Clum A."/>
            <person name="Steindorff A."/>
            <person name="Ohm R."/>
            <person name="Martin F."/>
            <person name="Silar P."/>
            <person name="Natvig D."/>
            <person name="Lalanne C."/>
            <person name="Gautier V."/>
            <person name="Ament-Velasquez S.L."/>
            <person name="Kruys A."/>
            <person name="Hutchinson M.I."/>
            <person name="Powell A.J."/>
            <person name="Barry K."/>
            <person name="Miller A.N."/>
            <person name="Grigoriev I.V."/>
            <person name="Debuchy R."/>
            <person name="Gladieux P."/>
            <person name="Thoren M.H."/>
            <person name="Johannesson H."/>
        </authorList>
    </citation>
    <scope>NUCLEOTIDE SEQUENCE</scope>
    <source>
        <strain evidence="2">SMH2532-1</strain>
    </source>
</reference>
<evidence type="ECO:0000313" key="2">
    <source>
        <dbReference type="EMBL" id="KAK0639304.1"/>
    </source>
</evidence>
<gene>
    <name evidence="2" type="ORF">B0T16DRAFT_241087</name>
</gene>
<accession>A0AA40CJE7</accession>
<evidence type="ECO:0000256" key="1">
    <source>
        <dbReference type="SAM" id="MobiDB-lite"/>
    </source>
</evidence>
<dbReference type="AlphaFoldDB" id="A0AA40CJE7"/>
<dbReference type="EMBL" id="JAULSV010000007">
    <property type="protein sequence ID" value="KAK0639304.1"/>
    <property type="molecule type" value="Genomic_DNA"/>
</dbReference>
<evidence type="ECO:0000313" key="3">
    <source>
        <dbReference type="Proteomes" id="UP001174936"/>
    </source>
</evidence>
<proteinExistence type="predicted"/>
<protein>
    <submittedName>
        <fullName evidence="2">Uncharacterized protein</fullName>
    </submittedName>
</protein>
<keyword evidence="3" id="KW-1185">Reference proteome</keyword>
<feature type="region of interest" description="Disordered" evidence="1">
    <location>
        <begin position="172"/>
        <end position="208"/>
    </location>
</feature>
<feature type="compositionally biased region" description="Basic and acidic residues" evidence="1">
    <location>
        <begin position="177"/>
        <end position="187"/>
    </location>
</feature>
<organism evidence="2 3">
    <name type="scientific">Cercophora newfieldiana</name>
    <dbReference type="NCBI Taxonomy" id="92897"/>
    <lineage>
        <taxon>Eukaryota</taxon>
        <taxon>Fungi</taxon>
        <taxon>Dikarya</taxon>
        <taxon>Ascomycota</taxon>
        <taxon>Pezizomycotina</taxon>
        <taxon>Sordariomycetes</taxon>
        <taxon>Sordariomycetidae</taxon>
        <taxon>Sordariales</taxon>
        <taxon>Lasiosphaeriaceae</taxon>
        <taxon>Cercophora</taxon>
    </lineage>
</organism>
<name>A0AA40CJE7_9PEZI</name>
<dbReference type="Proteomes" id="UP001174936">
    <property type="component" value="Unassembled WGS sequence"/>
</dbReference>
<comment type="caution">
    <text evidence="2">The sequence shown here is derived from an EMBL/GenBank/DDBJ whole genome shotgun (WGS) entry which is preliminary data.</text>
</comment>